<keyword evidence="13" id="KW-1185">Reference proteome</keyword>
<reference evidence="12" key="1">
    <citation type="submission" date="2025-08" db="UniProtKB">
        <authorList>
            <consortium name="Ensembl"/>
        </authorList>
    </citation>
    <scope>IDENTIFICATION</scope>
</reference>
<evidence type="ECO:0000256" key="1">
    <source>
        <dbReference type="ARBA" id="ARBA00004613"/>
    </source>
</evidence>
<feature type="signal peptide" evidence="9">
    <location>
        <begin position="1"/>
        <end position="19"/>
    </location>
</feature>
<evidence type="ECO:0000256" key="3">
    <source>
        <dbReference type="ARBA" id="ARBA00022525"/>
    </source>
</evidence>
<sequence>IRMFPLFTTLILLIVHTQAESPQGNTEEAPDITISFLAYCSTAIENADVKSVLTCYCRLTGCGFGELLSGACHYCGHIF</sequence>
<keyword evidence="7" id="KW-0044">Antibiotic</keyword>
<dbReference type="Proteomes" id="UP000694415">
    <property type="component" value="Unplaced"/>
</dbReference>
<dbReference type="PIRSF" id="PIRSF001875">
    <property type="entry name" value="Alpha-defensin"/>
    <property type="match status" value="1"/>
</dbReference>
<accession>A0A8C6N5M7</accession>
<evidence type="ECO:0000256" key="9">
    <source>
        <dbReference type="SAM" id="SignalP"/>
    </source>
</evidence>
<dbReference type="GO" id="GO:0042742">
    <property type="term" value="P:defense response to bacterium"/>
    <property type="evidence" value="ECO:0007669"/>
    <property type="project" value="UniProtKB-KW"/>
</dbReference>
<protein>
    <submittedName>
        <fullName evidence="12">Uncharacterized protein</fullName>
    </submittedName>
</protein>
<keyword evidence="4" id="KW-0929">Antimicrobial</keyword>
<dbReference type="Pfam" id="PF00323">
    <property type="entry name" value="Defensin_1"/>
    <property type="match status" value="1"/>
</dbReference>
<evidence type="ECO:0000259" key="10">
    <source>
        <dbReference type="Pfam" id="PF00323"/>
    </source>
</evidence>
<dbReference type="AlphaFoldDB" id="A0A8C6N5M7"/>
<dbReference type="GO" id="GO:0005615">
    <property type="term" value="C:extracellular space"/>
    <property type="evidence" value="ECO:0007669"/>
    <property type="project" value="InterPro"/>
</dbReference>
<evidence type="ECO:0000313" key="12">
    <source>
        <dbReference type="Ensembl" id="ENSMSIP00000037950.1"/>
    </source>
</evidence>
<evidence type="ECO:0000256" key="5">
    <source>
        <dbReference type="ARBA" id="ARBA00022729"/>
    </source>
</evidence>
<evidence type="ECO:0000256" key="7">
    <source>
        <dbReference type="ARBA" id="ARBA00023022"/>
    </source>
</evidence>
<evidence type="ECO:0000256" key="8">
    <source>
        <dbReference type="ARBA" id="ARBA00023157"/>
    </source>
</evidence>
<keyword evidence="5 9" id="KW-0732">Signal</keyword>
<dbReference type="InterPro" id="IPR006081">
    <property type="entry name" value="Alpha-defensin_C"/>
</dbReference>
<proteinExistence type="inferred from homology"/>
<keyword evidence="8" id="KW-1015">Disulfide bond</keyword>
<dbReference type="InterPro" id="IPR016327">
    <property type="entry name" value="Alpha-defensin"/>
</dbReference>
<reference evidence="12" key="2">
    <citation type="submission" date="2025-09" db="UniProtKB">
        <authorList>
            <consortium name="Ensembl"/>
        </authorList>
    </citation>
    <scope>IDENTIFICATION</scope>
</reference>
<dbReference type="Pfam" id="PF00879">
    <property type="entry name" value="Defensin_propep"/>
    <property type="match status" value="1"/>
</dbReference>
<keyword evidence="3" id="KW-0964">Secreted</keyword>
<dbReference type="Ensembl" id="ENSMSIT00000047893.1">
    <property type="protein sequence ID" value="ENSMSIP00000037950.1"/>
    <property type="gene ID" value="ENSMSIG00000031621.1"/>
</dbReference>
<evidence type="ECO:0000256" key="2">
    <source>
        <dbReference type="ARBA" id="ARBA00006519"/>
    </source>
</evidence>
<feature type="chain" id="PRO_5034929423" evidence="9">
    <location>
        <begin position="20"/>
        <end position="79"/>
    </location>
</feature>
<evidence type="ECO:0000259" key="11">
    <source>
        <dbReference type="Pfam" id="PF00879"/>
    </source>
</evidence>
<feature type="domain" description="Alpha-defensin N-terminal" evidence="11">
    <location>
        <begin position="2"/>
        <end position="31"/>
    </location>
</feature>
<name>A0A8C6N5M7_MUSSI</name>
<evidence type="ECO:0000256" key="4">
    <source>
        <dbReference type="ARBA" id="ARBA00022529"/>
    </source>
</evidence>
<dbReference type="GeneTree" id="ENSGT00960000190224"/>
<keyword evidence="6" id="KW-0211">Defensin</keyword>
<organism evidence="12 13">
    <name type="scientific">Mus spicilegus</name>
    <name type="common">Mound-building mouse</name>
    <dbReference type="NCBI Taxonomy" id="10103"/>
    <lineage>
        <taxon>Eukaryota</taxon>
        <taxon>Metazoa</taxon>
        <taxon>Chordata</taxon>
        <taxon>Craniata</taxon>
        <taxon>Vertebrata</taxon>
        <taxon>Euteleostomi</taxon>
        <taxon>Mammalia</taxon>
        <taxon>Eutheria</taxon>
        <taxon>Euarchontoglires</taxon>
        <taxon>Glires</taxon>
        <taxon>Rodentia</taxon>
        <taxon>Myomorpha</taxon>
        <taxon>Muroidea</taxon>
        <taxon>Muridae</taxon>
        <taxon>Murinae</taxon>
        <taxon>Mus</taxon>
        <taxon>Mus</taxon>
    </lineage>
</organism>
<feature type="domain" description="Mammalian defensins" evidence="10">
    <location>
        <begin position="55"/>
        <end position="79"/>
    </location>
</feature>
<comment type="similarity">
    <text evidence="2">Belongs to the alpha-defensin family.</text>
</comment>
<dbReference type="InterPro" id="IPR002366">
    <property type="entry name" value="Alpha-defensin_N"/>
</dbReference>
<evidence type="ECO:0000313" key="13">
    <source>
        <dbReference type="Proteomes" id="UP000694415"/>
    </source>
</evidence>
<comment type="subcellular location">
    <subcellularLocation>
        <location evidence="1">Secreted</location>
    </subcellularLocation>
</comment>
<evidence type="ECO:0000256" key="6">
    <source>
        <dbReference type="ARBA" id="ARBA00022940"/>
    </source>
</evidence>